<accession>A0ABS4J948</accession>
<sequence length="165" mass="19161">METVSVNNEEEILLSHQTRELWVRRELEVEAWVKRSMPPAIRPKQTLLLDDIAVDAELYTALLLLKQLQIRTEFSCAGVSILDEPIDHSLYAYITILTTENTAEQTERFVHHAMHRMKQRLLVTYEPERNRYDLSSFFINHNRSFCTLIQGCAESFALKTPSAPI</sequence>
<dbReference type="EMBL" id="JAGGLB010000048">
    <property type="protein sequence ID" value="MBP1996369.1"/>
    <property type="molecule type" value="Genomic_DNA"/>
</dbReference>
<dbReference type="RefSeq" id="WP_209978721.1">
    <property type="nucleotide sequence ID" value="NZ_JAGGLB010000048.1"/>
</dbReference>
<dbReference type="Proteomes" id="UP001519287">
    <property type="component" value="Unassembled WGS sequence"/>
</dbReference>
<protein>
    <submittedName>
        <fullName evidence="1">Uncharacterized protein</fullName>
    </submittedName>
</protein>
<keyword evidence="2" id="KW-1185">Reference proteome</keyword>
<gene>
    <name evidence="1" type="ORF">J2Z66_008015</name>
</gene>
<name>A0ABS4J948_9BACL</name>
<organism evidence="1 2">
    <name type="scientific">Paenibacillus eucommiae</name>
    <dbReference type="NCBI Taxonomy" id="1355755"/>
    <lineage>
        <taxon>Bacteria</taxon>
        <taxon>Bacillati</taxon>
        <taxon>Bacillota</taxon>
        <taxon>Bacilli</taxon>
        <taxon>Bacillales</taxon>
        <taxon>Paenibacillaceae</taxon>
        <taxon>Paenibacillus</taxon>
    </lineage>
</organism>
<comment type="caution">
    <text evidence="1">The sequence shown here is derived from an EMBL/GenBank/DDBJ whole genome shotgun (WGS) entry which is preliminary data.</text>
</comment>
<evidence type="ECO:0000313" key="1">
    <source>
        <dbReference type="EMBL" id="MBP1996369.1"/>
    </source>
</evidence>
<reference evidence="1 2" key="1">
    <citation type="submission" date="2021-03" db="EMBL/GenBank/DDBJ databases">
        <title>Genomic Encyclopedia of Type Strains, Phase IV (KMG-IV): sequencing the most valuable type-strain genomes for metagenomic binning, comparative biology and taxonomic classification.</title>
        <authorList>
            <person name="Goeker M."/>
        </authorList>
    </citation>
    <scope>NUCLEOTIDE SEQUENCE [LARGE SCALE GENOMIC DNA]</scope>
    <source>
        <strain evidence="1 2">DSM 26048</strain>
    </source>
</reference>
<proteinExistence type="predicted"/>
<evidence type="ECO:0000313" key="2">
    <source>
        <dbReference type="Proteomes" id="UP001519287"/>
    </source>
</evidence>